<dbReference type="RefSeq" id="WP_211632203.1">
    <property type="nucleotide sequence ID" value="NZ_CP073100.1"/>
</dbReference>
<organism evidence="1 2">
    <name type="scientific">Luteolibacter ambystomatis</name>
    <dbReference type="NCBI Taxonomy" id="2824561"/>
    <lineage>
        <taxon>Bacteria</taxon>
        <taxon>Pseudomonadati</taxon>
        <taxon>Verrucomicrobiota</taxon>
        <taxon>Verrucomicrobiia</taxon>
        <taxon>Verrucomicrobiales</taxon>
        <taxon>Verrucomicrobiaceae</taxon>
        <taxon>Luteolibacter</taxon>
    </lineage>
</organism>
<dbReference type="InterPro" id="IPR029063">
    <property type="entry name" value="SAM-dependent_MTases_sf"/>
</dbReference>
<reference evidence="1" key="1">
    <citation type="submission" date="2021-04" db="EMBL/GenBank/DDBJ databases">
        <title>Luteolibacter sp. 32A isolated from the skin of an Anderson's salamander (Ambystoma andersonii).</title>
        <authorList>
            <person name="Spergser J."/>
            <person name="Busse H.-J."/>
        </authorList>
    </citation>
    <scope>NUCLEOTIDE SEQUENCE</scope>
    <source>
        <strain evidence="1">32A</strain>
    </source>
</reference>
<evidence type="ECO:0000313" key="2">
    <source>
        <dbReference type="Proteomes" id="UP000676169"/>
    </source>
</evidence>
<dbReference type="GO" id="GO:0016020">
    <property type="term" value="C:membrane"/>
    <property type="evidence" value="ECO:0007669"/>
    <property type="project" value="InterPro"/>
</dbReference>
<dbReference type="GO" id="GO:0008146">
    <property type="term" value="F:sulfotransferase activity"/>
    <property type="evidence" value="ECO:0007669"/>
    <property type="project" value="InterPro"/>
</dbReference>
<dbReference type="KEGG" id="lamb:KBB96_03270"/>
<dbReference type="Gene3D" id="3.40.50.300">
    <property type="entry name" value="P-loop containing nucleotide triphosphate hydrolases"/>
    <property type="match status" value="1"/>
</dbReference>
<accession>A0A975J0S2</accession>
<sequence length="388" mass="43579">MLADCPKPWLFIHIPKTAGTSIERALSPMATGVQNPKDFTQEQLDTFGLPGGLRKAPPGQRPDVLSQVIQHESIRFFERRGQVDGRYIFTVVRNPHDRALSELFYLLRTSAEARAFFTGPSWADDLKRLADFNGYISHDLGASQADWLTDSTGKIRCDRVLRFESLQDDWQHLCADLGITAQLPHIHNSKRSYNWSDYYDDEAFELIGRKYARDFEAFGYSMERPAPEAADKPVAGPLALSSIPGFANHRRLELPDGVLNAIEADGIWENFEPAEAMQVATECYRVIRPGGTLKVLTHDLGAASQLLEMQSEDAERYVVDYMDKHLPVANGSTGAPVYAPAFVLNHWMHKHAFVYDEGMLVETLAEAAFSRFDREDAGFARLAVTARK</sequence>
<protein>
    <submittedName>
        <fullName evidence="1">Sulfotransferase family 2 domain-containing protein</fullName>
    </submittedName>
</protein>
<dbReference type="AlphaFoldDB" id="A0A975J0S2"/>
<dbReference type="EMBL" id="CP073100">
    <property type="protein sequence ID" value="QUE51915.1"/>
    <property type="molecule type" value="Genomic_DNA"/>
</dbReference>
<dbReference type="InterPro" id="IPR005331">
    <property type="entry name" value="Sulfotransferase"/>
</dbReference>
<gene>
    <name evidence="1" type="ORF">KBB96_03270</name>
</gene>
<keyword evidence="2" id="KW-1185">Reference proteome</keyword>
<dbReference type="Pfam" id="PF03567">
    <property type="entry name" value="Sulfotransfer_2"/>
    <property type="match status" value="1"/>
</dbReference>
<dbReference type="SUPFAM" id="SSF53335">
    <property type="entry name" value="S-adenosyl-L-methionine-dependent methyltransferases"/>
    <property type="match status" value="1"/>
</dbReference>
<evidence type="ECO:0000313" key="1">
    <source>
        <dbReference type="EMBL" id="QUE51915.1"/>
    </source>
</evidence>
<proteinExistence type="predicted"/>
<dbReference type="Proteomes" id="UP000676169">
    <property type="component" value="Chromosome"/>
</dbReference>
<dbReference type="InterPro" id="IPR027417">
    <property type="entry name" value="P-loop_NTPase"/>
</dbReference>
<dbReference type="SUPFAM" id="SSF52540">
    <property type="entry name" value="P-loop containing nucleoside triphosphate hydrolases"/>
    <property type="match status" value="1"/>
</dbReference>
<name>A0A975J0S2_9BACT</name>